<protein>
    <recommendedName>
        <fullName evidence="6">Fucosyltransferase</fullName>
        <ecNumber evidence="6">2.4.1.-</ecNumber>
    </recommendedName>
</protein>
<dbReference type="OrthoDB" id="1879974at2759"/>
<dbReference type="KEGG" id="ppp:112275313"/>
<name>A0A2K1IP37_PHYPA</name>
<organism evidence="7">
    <name type="scientific">Physcomitrium patens</name>
    <name type="common">Spreading-leaved earth moss</name>
    <name type="synonym">Physcomitrella patens</name>
    <dbReference type="NCBI Taxonomy" id="3218"/>
    <lineage>
        <taxon>Eukaryota</taxon>
        <taxon>Viridiplantae</taxon>
        <taxon>Streptophyta</taxon>
        <taxon>Embryophyta</taxon>
        <taxon>Bryophyta</taxon>
        <taxon>Bryophytina</taxon>
        <taxon>Bryopsida</taxon>
        <taxon>Funariidae</taxon>
        <taxon>Funariales</taxon>
        <taxon>Funariaceae</taxon>
        <taxon>Physcomitrium</taxon>
    </lineage>
</organism>
<dbReference type="GO" id="GO:0008107">
    <property type="term" value="F:galactoside 2-alpha-L-fucosyltransferase activity"/>
    <property type="evidence" value="ECO:0007669"/>
    <property type="project" value="InterPro"/>
</dbReference>
<feature type="transmembrane region" description="Helical" evidence="6">
    <location>
        <begin position="17"/>
        <end position="36"/>
    </location>
</feature>
<keyword evidence="4" id="KW-0325">Glycoprotein</keyword>
<evidence type="ECO:0000256" key="6">
    <source>
        <dbReference type="RuleBase" id="RU367004"/>
    </source>
</evidence>
<keyword evidence="6" id="KW-1133">Transmembrane helix</keyword>
<comment type="similarity">
    <text evidence="1 6">Belongs to the glycosyltransferase 37 family.</text>
</comment>
<dbReference type="PANTHER" id="PTHR31889:SF86">
    <property type="entry name" value="FUCOSYLTRANSFERASE"/>
    <property type="match status" value="1"/>
</dbReference>
<dbReference type="GO" id="GO:0009969">
    <property type="term" value="P:xyloglucan biosynthetic process"/>
    <property type="evidence" value="ECO:0000318"/>
    <property type="project" value="GO_Central"/>
</dbReference>
<evidence type="ECO:0000313" key="7">
    <source>
        <dbReference type="EMBL" id="PNR31042.1"/>
    </source>
</evidence>
<keyword evidence="9" id="KW-1185">Reference proteome</keyword>
<keyword evidence="6" id="KW-0333">Golgi apparatus</keyword>
<evidence type="ECO:0000256" key="1">
    <source>
        <dbReference type="ARBA" id="ARBA00010481"/>
    </source>
</evidence>
<gene>
    <name evidence="8" type="primary">LOC112275313</name>
    <name evidence="7" type="ORF">PHYPA_027358</name>
</gene>
<evidence type="ECO:0000256" key="5">
    <source>
        <dbReference type="ARBA" id="ARBA00023316"/>
    </source>
</evidence>
<dbReference type="Gramene" id="Pp3c22_19990V3.1">
    <property type="protein sequence ID" value="PAC:32904597.CDS.1"/>
    <property type="gene ID" value="Pp3c22_19990"/>
</dbReference>
<reference evidence="8" key="3">
    <citation type="submission" date="2020-12" db="UniProtKB">
        <authorList>
            <consortium name="EnsemblPlants"/>
        </authorList>
    </citation>
    <scope>IDENTIFICATION</scope>
</reference>
<dbReference type="InterPro" id="IPR004938">
    <property type="entry name" value="XG_FTase"/>
</dbReference>
<evidence type="ECO:0000256" key="2">
    <source>
        <dbReference type="ARBA" id="ARBA00022676"/>
    </source>
</evidence>
<evidence type="ECO:0000313" key="9">
    <source>
        <dbReference type="Proteomes" id="UP000006727"/>
    </source>
</evidence>
<dbReference type="Gramene" id="Pp3c22_19990V3.2">
    <property type="protein sequence ID" value="PAC:32904598.CDS.1"/>
    <property type="gene ID" value="Pp3c22_19990"/>
</dbReference>
<keyword evidence="6" id="KW-0472">Membrane</keyword>
<proteinExistence type="inferred from homology"/>
<dbReference type="GO" id="GO:0042546">
    <property type="term" value="P:cell wall biogenesis"/>
    <property type="evidence" value="ECO:0007669"/>
    <property type="project" value="InterPro"/>
</dbReference>
<evidence type="ECO:0000313" key="8">
    <source>
        <dbReference type="EnsemblPlants" id="PAC:32904597.CDS.1"/>
    </source>
</evidence>
<dbReference type="PANTHER" id="PTHR31889">
    <property type="entry name" value="FUCOSYLTRANSFERASE 2-RELATED"/>
    <property type="match status" value="1"/>
</dbReference>
<dbReference type="Proteomes" id="UP000006727">
    <property type="component" value="Chromosome 22"/>
</dbReference>
<reference evidence="7 9" key="2">
    <citation type="journal article" date="2018" name="Plant J.">
        <title>The Physcomitrella patens chromosome-scale assembly reveals moss genome structure and evolution.</title>
        <authorList>
            <person name="Lang D."/>
            <person name="Ullrich K.K."/>
            <person name="Murat F."/>
            <person name="Fuchs J."/>
            <person name="Jenkins J."/>
            <person name="Haas F.B."/>
            <person name="Piednoel M."/>
            <person name="Gundlach H."/>
            <person name="Van Bel M."/>
            <person name="Meyberg R."/>
            <person name="Vives C."/>
            <person name="Morata J."/>
            <person name="Symeonidi A."/>
            <person name="Hiss M."/>
            <person name="Muchero W."/>
            <person name="Kamisugi Y."/>
            <person name="Saleh O."/>
            <person name="Blanc G."/>
            <person name="Decker E.L."/>
            <person name="van Gessel N."/>
            <person name="Grimwood J."/>
            <person name="Hayes R.D."/>
            <person name="Graham S.W."/>
            <person name="Gunter L.E."/>
            <person name="McDaniel S.F."/>
            <person name="Hoernstein S.N.W."/>
            <person name="Larsson A."/>
            <person name="Li F.W."/>
            <person name="Perroud P.F."/>
            <person name="Phillips J."/>
            <person name="Ranjan P."/>
            <person name="Rokshar D.S."/>
            <person name="Rothfels C.J."/>
            <person name="Schneider L."/>
            <person name="Shu S."/>
            <person name="Stevenson D.W."/>
            <person name="Thummler F."/>
            <person name="Tillich M."/>
            <person name="Villarreal Aguilar J.C."/>
            <person name="Widiez T."/>
            <person name="Wong G.K."/>
            <person name="Wymore A."/>
            <person name="Zhang Y."/>
            <person name="Zimmer A.D."/>
            <person name="Quatrano R.S."/>
            <person name="Mayer K.F.X."/>
            <person name="Goodstein D."/>
            <person name="Casacuberta J.M."/>
            <person name="Vandepoele K."/>
            <person name="Reski R."/>
            <person name="Cuming A.C."/>
            <person name="Tuskan G.A."/>
            <person name="Maumus F."/>
            <person name="Salse J."/>
            <person name="Schmutz J."/>
            <person name="Rensing S.A."/>
        </authorList>
    </citation>
    <scope>NUCLEOTIDE SEQUENCE [LARGE SCALE GENOMIC DNA]</scope>
    <source>
        <strain evidence="8 9">cv. Gransden 2004</strain>
    </source>
</reference>
<dbReference type="AlphaFoldDB" id="A0A2K1IP37"/>
<keyword evidence="3 6" id="KW-0808">Transferase</keyword>
<dbReference type="RefSeq" id="XP_024361337.1">
    <property type="nucleotide sequence ID" value="XM_024505569.2"/>
</dbReference>
<keyword evidence="2 6" id="KW-0328">Glycosyltransferase</keyword>
<dbReference type="GO" id="GO:0071555">
    <property type="term" value="P:cell wall organization"/>
    <property type="evidence" value="ECO:0007669"/>
    <property type="project" value="UniProtKB-UniRule"/>
</dbReference>
<comment type="function">
    <text evidence="6">May be involved in cell wall biosynthesis.</text>
</comment>
<evidence type="ECO:0000256" key="3">
    <source>
        <dbReference type="ARBA" id="ARBA00022679"/>
    </source>
</evidence>
<dbReference type="EnsemblPlants" id="Pp3c22_19990V3.1">
    <property type="protein sequence ID" value="PAC:32904597.CDS.1"/>
    <property type="gene ID" value="Pp3c22_19990"/>
</dbReference>
<dbReference type="PaxDb" id="3218-PP1S92_101V6.1"/>
<keyword evidence="5 6" id="KW-0961">Cell wall biogenesis/degradation</keyword>
<dbReference type="EC" id="2.4.1.-" evidence="6"/>
<dbReference type="EMBL" id="ABEU02000022">
    <property type="protein sequence ID" value="PNR31042.1"/>
    <property type="molecule type" value="Genomic_DNA"/>
</dbReference>
<reference evidence="7 9" key="1">
    <citation type="journal article" date="2008" name="Science">
        <title>The Physcomitrella genome reveals evolutionary insights into the conquest of land by plants.</title>
        <authorList>
            <person name="Rensing S."/>
            <person name="Lang D."/>
            <person name="Zimmer A."/>
            <person name="Terry A."/>
            <person name="Salamov A."/>
            <person name="Shapiro H."/>
            <person name="Nishiyama T."/>
            <person name="Perroud P.-F."/>
            <person name="Lindquist E."/>
            <person name="Kamisugi Y."/>
            <person name="Tanahashi T."/>
            <person name="Sakakibara K."/>
            <person name="Fujita T."/>
            <person name="Oishi K."/>
            <person name="Shin-I T."/>
            <person name="Kuroki Y."/>
            <person name="Toyoda A."/>
            <person name="Suzuki Y."/>
            <person name="Hashimoto A."/>
            <person name="Yamaguchi K."/>
            <person name="Sugano A."/>
            <person name="Kohara Y."/>
            <person name="Fujiyama A."/>
            <person name="Anterola A."/>
            <person name="Aoki S."/>
            <person name="Ashton N."/>
            <person name="Barbazuk W.B."/>
            <person name="Barker E."/>
            <person name="Bennetzen J."/>
            <person name="Bezanilla M."/>
            <person name="Blankenship R."/>
            <person name="Cho S.H."/>
            <person name="Dutcher S."/>
            <person name="Estelle M."/>
            <person name="Fawcett J.A."/>
            <person name="Gundlach H."/>
            <person name="Hanada K."/>
            <person name="Heyl A."/>
            <person name="Hicks K.A."/>
            <person name="Hugh J."/>
            <person name="Lohr M."/>
            <person name="Mayer K."/>
            <person name="Melkozernov A."/>
            <person name="Murata T."/>
            <person name="Nelson D."/>
            <person name="Pils B."/>
            <person name="Prigge M."/>
            <person name="Reiss B."/>
            <person name="Renner T."/>
            <person name="Rombauts S."/>
            <person name="Rushton P."/>
            <person name="Sanderfoot A."/>
            <person name="Schween G."/>
            <person name="Shiu S.-H."/>
            <person name="Stueber K."/>
            <person name="Theodoulou F.L."/>
            <person name="Tu H."/>
            <person name="Van de Peer Y."/>
            <person name="Verrier P.J."/>
            <person name="Waters E."/>
            <person name="Wood A."/>
            <person name="Yang L."/>
            <person name="Cove D."/>
            <person name="Cuming A."/>
            <person name="Hasebe M."/>
            <person name="Lucas S."/>
            <person name="Mishler D.B."/>
            <person name="Reski R."/>
            <person name="Grigoriev I."/>
            <person name="Quatrano R.S."/>
            <person name="Boore J.L."/>
        </authorList>
    </citation>
    <scope>NUCLEOTIDE SEQUENCE [LARGE SCALE GENOMIC DNA]</scope>
    <source>
        <strain evidence="8 9">cv. Gransden 2004</strain>
    </source>
</reference>
<dbReference type="Pfam" id="PF03254">
    <property type="entry name" value="XG_FTase"/>
    <property type="match status" value="1"/>
</dbReference>
<dbReference type="GO" id="GO:0032580">
    <property type="term" value="C:Golgi cisterna membrane"/>
    <property type="evidence" value="ECO:0007669"/>
    <property type="project" value="UniProtKB-SubCell"/>
</dbReference>
<sequence>MHVIMANSKFRTLHRSLMLQTTITIIALSFCVFSVFQRNVQQKVQPGYVIKPQPLINDVPRNSDELIAKLADVTRKAENGMNKTEIFSSKKRLLWNKEHSCNSRHEIYALYSTRKSTHDIKTNPKWNSVLKEYSKLHRTCVQRMGNVTDFFLKRKHIDGCKFVVAGVSMGSGLGNKVLTIVSALVYAVLTQRVLLVPLTTTAPGVFCEPFEGSSWMVDPENNWTDCVRRRDLWDPLATFYDKVDTRDSSEALIKPTYAVSTVHTLDPQPESRFFCDTEQAQYTQVDWIHFRNNFYFVPKIFAVPSFRPLLEDIFPNRKILTHLLRTVMLPSDAVWGRVKQVHDAHFRHSNLLVGIQERYFMGKSGFDQLHTTMEENVVECLKSEGLLPTTNPKLQSQVFSSPRDFDKPSVSALKPLNVTTIFITSLYQSLFERLSQDYVRTALNSGDAVGLVQLTHAGTQNFGDEVDRQALTEIFCLSLTDHLVLTPLSTFGNVAQGYGGLVPWFIDLRPETPTPCLLAESAEVCYQLPSTRLFTCPHDADVNERFMTDVVPHLMDCNEAEKPFQRETKSNIGIQLATD</sequence>
<keyword evidence="6" id="KW-0812">Transmembrane</keyword>
<comment type="subcellular location">
    <subcellularLocation>
        <location evidence="6">Golgi apparatus</location>
        <location evidence="6">Golgi stack membrane</location>
        <topology evidence="6">Single-pass type II membrane protein</topology>
    </subcellularLocation>
</comment>
<evidence type="ECO:0000256" key="4">
    <source>
        <dbReference type="ARBA" id="ARBA00023180"/>
    </source>
</evidence>
<dbReference type="EnsemblPlants" id="Pp3c22_19990V3.2">
    <property type="protein sequence ID" value="PAC:32904598.CDS.1"/>
    <property type="gene ID" value="Pp3c22_19990"/>
</dbReference>
<accession>A0A2K1IP37</accession>
<dbReference type="GeneID" id="112275313"/>
<dbReference type="STRING" id="3218.A0A2K1IP37"/>